<protein>
    <submittedName>
        <fullName evidence="1 3">Uncharacterized protein</fullName>
    </submittedName>
</protein>
<reference evidence="3" key="1">
    <citation type="submission" date="2017-02" db="UniProtKB">
        <authorList>
            <consortium name="WormBaseParasite"/>
        </authorList>
    </citation>
    <scope>IDENTIFICATION</scope>
</reference>
<keyword evidence="2" id="KW-1185">Reference proteome</keyword>
<sequence length="110" mass="12514">MRRFHTLPKIPYIPDAKHRRQQTGDLETNFDPCKITQLCQNGGTCVSKKGANSLWLCYLNYISLATTVSAFQLIMEKPANFWRTKQVARKICVKTMRRATGNSHTAGKPN</sequence>
<organism evidence="3">
    <name type="scientific">Brugia timori</name>
    <dbReference type="NCBI Taxonomy" id="42155"/>
    <lineage>
        <taxon>Eukaryota</taxon>
        <taxon>Metazoa</taxon>
        <taxon>Ecdysozoa</taxon>
        <taxon>Nematoda</taxon>
        <taxon>Chromadorea</taxon>
        <taxon>Rhabditida</taxon>
        <taxon>Spirurina</taxon>
        <taxon>Spiruromorpha</taxon>
        <taxon>Filarioidea</taxon>
        <taxon>Onchocercidae</taxon>
        <taxon>Brugia</taxon>
    </lineage>
</organism>
<dbReference type="AlphaFoldDB" id="A0A0R3QMV1"/>
<evidence type="ECO:0000313" key="1">
    <source>
        <dbReference type="EMBL" id="VDO23473.1"/>
    </source>
</evidence>
<gene>
    <name evidence="1" type="ORF">BTMF_LOCUS7087</name>
</gene>
<dbReference type="WBParaSite" id="BTMF_0000903601-mRNA-1">
    <property type="protein sequence ID" value="BTMF_0000903601-mRNA-1"/>
    <property type="gene ID" value="BTMF_0000903601"/>
</dbReference>
<reference evidence="1 2" key="2">
    <citation type="submission" date="2018-11" db="EMBL/GenBank/DDBJ databases">
        <authorList>
            <consortium name="Pathogen Informatics"/>
        </authorList>
    </citation>
    <scope>NUCLEOTIDE SEQUENCE [LARGE SCALE GENOMIC DNA]</scope>
</reference>
<dbReference type="STRING" id="42155.A0A0R3QMV1"/>
<dbReference type="Proteomes" id="UP000280834">
    <property type="component" value="Unassembled WGS sequence"/>
</dbReference>
<dbReference type="EMBL" id="UZAG01015809">
    <property type="protein sequence ID" value="VDO23473.1"/>
    <property type="molecule type" value="Genomic_DNA"/>
</dbReference>
<accession>A0A0R3QMV1</accession>
<evidence type="ECO:0000313" key="2">
    <source>
        <dbReference type="Proteomes" id="UP000280834"/>
    </source>
</evidence>
<evidence type="ECO:0000313" key="3">
    <source>
        <dbReference type="WBParaSite" id="BTMF_0000903601-mRNA-1"/>
    </source>
</evidence>
<name>A0A0R3QMV1_9BILA</name>
<proteinExistence type="predicted"/>